<feature type="region of interest" description="Disordered" evidence="4">
    <location>
        <begin position="1"/>
        <end position="32"/>
    </location>
</feature>
<reference evidence="6" key="1">
    <citation type="submission" date="2006-10" db="EMBL/GenBank/DDBJ databases">
        <title>Complete sequence of Solibacter usitatus Ellin6076.</title>
        <authorList>
            <consortium name="US DOE Joint Genome Institute"/>
            <person name="Copeland A."/>
            <person name="Lucas S."/>
            <person name="Lapidus A."/>
            <person name="Barry K."/>
            <person name="Detter J.C."/>
            <person name="Glavina del Rio T."/>
            <person name="Hammon N."/>
            <person name="Israni S."/>
            <person name="Dalin E."/>
            <person name="Tice H."/>
            <person name="Pitluck S."/>
            <person name="Thompson L.S."/>
            <person name="Brettin T."/>
            <person name="Bruce D."/>
            <person name="Han C."/>
            <person name="Tapia R."/>
            <person name="Gilna P."/>
            <person name="Schmutz J."/>
            <person name="Larimer F."/>
            <person name="Land M."/>
            <person name="Hauser L."/>
            <person name="Kyrpides N."/>
            <person name="Mikhailova N."/>
            <person name="Janssen P.H."/>
            <person name="Kuske C.R."/>
            <person name="Richardson P."/>
        </authorList>
    </citation>
    <scope>NUCLEOTIDE SEQUENCE</scope>
    <source>
        <strain evidence="6">Ellin6076</strain>
    </source>
</reference>
<dbReference type="SMART" id="SM00530">
    <property type="entry name" value="HTH_XRE"/>
    <property type="match status" value="1"/>
</dbReference>
<evidence type="ECO:0000259" key="5">
    <source>
        <dbReference type="PROSITE" id="PS50943"/>
    </source>
</evidence>
<dbReference type="InterPro" id="IPR052359">
    <property type="entry name" value="HTH-type_reg/antitoxin"/>
</dbReference>
<evidence type="ECO:0000256" key="2">
    <source>
        <dbReference type="ARBA" id="ARBA00023125"/>
    </source>
</evidence>
<dbReference type="AlphaFoldDB" id="Q01NF8"/>
<evidence type="ECO:0000256" key="4">
    <source>
        <dbReference type="SAM" id="MobiDB-lite"/>
    </source>
</evidence>
<accession>Q01NF8</accession>
<dbReference type="STRING" id="234267.Acid_7918"/>
<proteinExistence type="predicted"/>
<evidence type="ECO:0000313" key="6">
    <source>
        <dbReference type="EMBL" id="ABJ88812.1"/>
    </source>
</evidence>
<dbReference type="HOGENOM" id="CLU_144725_3_0_0"/>
<sequence>MRKETGSRKSPRKSSKSSAAKPQHRPEAPLGDRLLDSLKELQAHLRGEIRLTETLYHVPPETDVRALRQKLGLSQSDFAALFGFNVRSLQDWEQGRRRPEIPIRAYLAVIQRDPQAVIRALRAA</sequence>
<name>Q01NF8_SOLUE</name>
<feature type="domain" description="HTH cro/C1-type" evidence="5">
    <location>
        <begin position="64"/>
        <end position="117"/>
    </location>
</feature>
<organism evidence="6">
    <name type="scientific">Solibacter usitatus (strain Ellin6076)</name>
    <dbReference type="NCBI Taxonomy" id="234267"/>
    <lineage>
        <taxon>Bacteria</taxon>
        <taxon>Pseudomonadati</taxon>
        <taxon>Acidobacteriota</taxon>
        <taxon>Terriglobia</taxon>
        <taxon>Bryobacterales</taxon>
        <taxon>Solibacteraceae</taxon>
        <taxon>Candidatus Solibacter</taxon>
    </lineage>
</organism>
<dbReference type="PANTHER" id="PTHR36511:SF4">
    <property type="entry name" value="ANTITOXIN MQSA"/>
    <property type="match status" value="1"/>
</dbReference>
<keyword evidence="3" id="KW-0804">Transcription</keyword>
<dbReference type="Gene3D" id="1.10.260.40">
    <property type="entry name" value="lambda repressor-like DNA-binding domains"/>
    <property type="match status" value="1"/>
</dbReference>
<gene>
    <name evidence="6" type="ordered locus">Acid_7918</name>
</gene>
<dbReference type="KEGG" id="sus:Acid_7918"/>
<evidence type="ECO:0000256" key="3">
    <source>
        <dbReference type="ARBA" id="ARBA00023163"/>
    </source>
</evidence>
<dbReference type="OrthoDB" id="9799384at2"/>
<dbReference type="InterPro" id="IPR001387">
    <property type="entry name" value="Cro/C1-type_HTH"/>
</dbReference>
<dbReference type="InParanoid" id="Q01NF8"/>
<protein>
    <submittedName>
        <fullName evidence="6">Transcriptional regulator, XRE family</fullName>
    </submittedName>
</protein>
<dbReference type="PROSITE" id="PS50943">
    <property type="entry name" value="HTH_CROC1"/>
    <property type="match status" value="1"/>
</dbReference>
<dbReference type="CDD" id="cd00093">
    <property type="entry name" value="HTH_XRE"/>
    <property type="match status" value="1"/>
</dbReference>
<keyword evidence="2" id="KW-0238">DNA-binding</keyword>
<dbReference type="EMBL" id="CP000473">
    <property type="protein sequence ID" value="ABJ88812.1"/>
    <property type="molecule type" value="Genomic_DNA"/>
</dbReference>
<dbReference type="Pfam" id="PF01381">
    <property type="entry name" value="HTH_3"/>
    <property type="match status" value="1"/>
</dbReference>
<dbReference type="GO" id="GO:0003677">
    <property type="term" value="F:DNA binding"/>
    <property type="evidence" value="ECO:0007669"/>
    <property type="project" value="UniProtKB-KW"/>
</dbReference>
<keyword evidence="1" id="KW-0805">Transcription regulation</keyword>
<dbReference type="PANTHER" id="PTHR36511">
    <property type="entry name" value="MERR FAMILY BACTERIAL REGULATORY PROTEIN"/>
    <property type="match status" value="1"/>
</dbReference>
<dbReference type="InterPro" id="IPR010982">
    <property type="entry name" value="Lambda_DNA-bd_dom_sf"/>
</dbReference>
<dbReference type="SUPFAM" id="SSF47413">
    <property type="entry name" value="lambda repressor-like DNA-binding domains"/>
    <property type="match status" value="1"/>
</dbReference>
<dbReference type="eggNOG" id="COG2944">
    <property type="taxonomic scope" value="Bacteria"/>
</dbReference>
<evidence type="ECO:0000256" key="1">
    <source>
        <dbReference type="ARBA" id="ARBA00023015"/>
    </source>
</evidence>